<feature type="region of interest" description="Disordered" evidence="1">
    <location>
        <begin position="54"/>
        <end position="80"/>
    </location>
</feature>
<evidence type="ECO:0000313" key="2">
    <source>
        <dbReference type="EMBL" id="EKC17783.1"/>
    </source>
</evidence>
<sequence>MSRRPKQGNSTAAARMANHDLMDNPPYLGAGGATNVEVEDDLSGNMLETCIDDTVSLSDPKEGGKHEKKGSTAMIADQRKGVVIQDKGEQHKPRKLKQRKNKPEFVSTTVHWVLTVTQVAV</sequence>
<dbReference type="InParanoid" id="K1P8B4"/>
<dbReference type="EMBL" id="JH821788">
    <property type="protein sequence ID" value="EKC17783.1"/>
    <property type="molecule type" value="Genomic_DNA"/>
</dbReference>
<proteinExistence type="predicted"/>
<gene>
    <name evidence="2" type="ORF">CGI_10000209</name>
</gene>
<reference evidence="2" key="1">
    <citation type="journal article" date="2012" name="Nature">
        <title>The oyster genome reveals stress adaptation and complexity of shell formation.</title>
        <authorList>
            <person name="Zhang G."/>
            <person name="Fang X."/>
            <person name="Guo X."/>
            <person name="Li L."/>
            <person name="Luo R."/>
            <person name="Xu F."/>
            <person name="Yang P."/>
            <person name="Zhang L."/>
            <person name="Wang X."/>
            <person name="Qi H."/>
            <person name="Xiong Z."/>
            <person name="Que H."/>
            <person name="Xie Y."/>
            <person name="Holland P.W."/>
            <person name="Paps J."/>
            <person name="Zhu Y."/>
            <person name="Wu F."/>
            <person name="Chen Y."/>
            <person name="Wang J."/>
            <person name="Peng C."/>
            <person name="Meng J."/>
            <person name="Yang L."/>
            <person name="Liu J."/>
            <person name="Wen B."/>
            <person name="Zhang N."/>
            <person name="Huang Z."/>
            <person name="Zhu Q."/>
            <person name="Feng Y."/>
            <person name="Mount A."/>
            <person name="Hedgecock D."/>
            <person name="Xu Z."/>
            <person name="Liu Y."/>
            <person name="Domazet-Loso T."/>
            <person name="Du Y."/>
            <person name="Sun X."/>
            <person name="Zhang S."/>
            <person name="Liu B."/>
            <person name="Cheng P."/>
            <person name="Jiang X."/>
            <person name="Li J."/>
            <person name="Fan D."/>
            <person name="Wang W."/>
            <person name="Fu W."/>
            <person name="Wang T."/>
            <person name="Wang B."/>
            <person name="Zhang J."/>
            <person name="Peng Z."/>
            <person name="Li Y."/>
            <person name="Li N."/>
            <person name="Wang J."/>
            <person name="Chen M."/>
            <person name="He Y."/>
            <person name="Tan F."/>
            <person name="Song X."/>
            <person name="Zheng Q."/>
            <person name="Huang R."/>
            <person name="Yang H."/>
            <person name="Du X."/>
            <person name="Chen L."/>
            <person name="Yang M."/>
            <person name="Gaffney P.M."/>
            <person name="Wang S."/>
            <person name="Luo L."/>
            <person name="She Z."/>
            <person name="Ming Y."/>
            <person name="Huang W."/>
            <person name="Zhang S."/>
            <person name="Huang B."/>
            <person name="Zhang Y."/>
            <person name="Qu T."/>
            <person name="Ni P."/>
            <person name="Miao G."/>
            <person name="Wang J."/>
            <person name="Wang Q."/>
            <person name="Steinberg C.E."/>
            <person name="Wang H."/>
            <person name="Li N."/>
            <person name="Qian L."/>
            <person name="Zhang G."/>
            <person name="Li Y."/>
            <person name="Yang H."/>
            <person name="Liu X."/>
            <person name="Wang J."/>
            <person name="Yin Y."/>
            <person name="Wang J."/>
        </authorList>
    </citation>
    <scope>NUCLEOTIDE SEQUENCE [LARGE SCALE GENOMIC DNA]</scope>
    <source>
        <strain evidence="2">05x7-T-G4-1.051#20</strain>
    </source>
</reference>
<accession>K1P8B4</accession>
<organism evidence="2">
    <name type="scientific">Magallana gigas</name>
    <name type="common">Pacific oyster</name>
    <name type="synonym">Crassostrea gigas</name>
    <dbReference type="NCBI Taxonomy" id="29159"/>
    <lineage>
        <taxon>Eukaryota</taxon>
        <taxon>Metazoa</taxon>
        <taxon>Spiralia</taxon>
        <taxon>Lophotrochozoa</taxon>
        <taxon>Mollusca</taxon>
        <taxon>Bivalvia</taxon>
        <taxon>Autobranchia</taxon>
        <taxon>Pteriomorphia</taxon>
        <taxon>Ostreida</taxon>
        <taxon>Ostreoidea</taxon>
        <taxon>Ostreidae</taxon>
        <taxon>Magallana</taxon>
    </lineage>
</organism>
<evidence type="ECO:0000256" key="1">
    <source>
        <dbReference type="SAM" id="MobiDB-lite"/>
    </source>
</evidence>
<dbReference type="HOGENOM" id="CLU_2040289_0_0_1"/>
<dbReference type="AlphaFoldDB" id="K1P8B4"/>
<name>K1P8B4_MAGGI</name>
<protein>
    <submittedName>
        <fullName evidence="2">Uncharacterized protein</fullName>
    </submittedName>
</protein>